<dbReference type="OrthoDB" id="10009106at2"/>
<sequence length="95" mass="10830">MQVKIKYHTSLVAKIIHLTLLTALWSFIFFLIALNVLFDWGIINDHLAPLYNLFNIEFTTSNELIFNVSIALSLIFLVAIARLSFLNFTGGKRDA</sequence>
<evidence type="ECO:0000313" key="3">
    <source>
        <dbReference type="Proteomes" id="UP000305541"/>
    </source>
</evidence>
<evidence type="ECO:0000313" key="2">
    <source>
        <dbReference type="EMBL" id="TLQ02839.1"/>
    </source>
</evidence>
<protein>
    <submittedName>
        <fullName evidence="2">Uncharacterized protein</fullName>
    </submittedName>
</protein>
<keyword evidence="1" id="KW-0472">Membrane</keyword>
<keyword evidence="1" id="KW-1133">Transmembrane helix</keyword>
<dbReference type="AlphaFoldDB" id="A0A5R9BQH7"/>
<comment type="caution">
    <text evidence="2">The sequence shown here is derived from an EMBL/GenBank/DDBJ whole genome shotgun (WGS) entry which is preliminary data.</text>
</comment>
<gene>
    <name evidence="2" type="ORF">FEZ51_10260</name>
</gene>
<evidence type="ECO:0000256" key="1">
    <source>
        <dbReference type="SAM" id="Phobius"/>
    </source>
</evidence>
<reference evidence="2 3" key="1">
    <citation type="submission" date="2019-05" db="EMBL/GenBank/DDBJ databases">
        <title>The metagenome of a microbial culture collection derived from dairy environment covers the genomic content of the human microbiome.</title>
        <authorList>
            <person name="Roder T."/>
            <person name="Wuthrich D."/>
            <person name="Sattari Z."/>
            <person name="Von Ah U."/>
            <person name="Bar C."/>
            <person name="Ronchi F."/>
            <person name="Macpherson A.J."/>
            <person name="Ganal-Vonarburg S.C."/>
            <person name="Bruggmann R."/>
            <person name="Vergeres G."/>
        </authorList>
    </citation>
    <scope>NUCLEOTIDE SEQUENCE [LARGE SCALE GENOMIC DNA]</scope>
    <source>
        <strain evidence="2 3">FAM 18815</strain>
    </source>
</reference>
<feature type="transmembrane region" description="Helical" evidence="1">
    <location>
        <begin position="64"/>
        <end position="85"/>
    </location>
</feature>
<keyword evidence="1" id="KW-0812">Transmembrane</keyword>
<dbReference type="Proteomes" id="UP000305541">
    <property type="component" value="Unassembled WGS sequence"/>
</dbReference>
<proteinExistence type="predicted"/>
<accession>A0A5R9BQH7</accession>
<organism evidence="2 3">
    <name type="scientific">Pediococcus stilesii</name>
    <dbReference type="NCBI Taxonomy" id="331679"/>
    <lineage>
        <taxon>Bacteria</taxon>
        <taxon>Bacillati</taxon>
        <taxon>Bacillota</taxon>
        <taxon>Bacilli</taxon>
        <taxon>Lactobacillales</taxon>
        <taxon>Lactobacillaceae</taxon>
        <taxon>Pediococcus</taxon>
    </lineage>
</organism>
<dbReference type="EMBL" id="VBTH01000034">
    <property type="protein sequence ID" value="TLQ02839.1"/>
    <property type="molecule type" value="Genomic_DNA"/>
</dbReference>
<feature type="transmembrane region" description="Helical" evidence="1">
    <location>
        <begin position="12"/>
        <end position="38"/>
    </location>
</feature>
<dbReference type="RefSeq" id="WP_057804223.1">
    <property type="nucleotide sequence ID" value="NZ_JQBX01000025.1"/>
</dbReference>
<name>A0A5R9BQH7_9LACO</name>